<comment type="subcellular location">
    <subcellularLocation>
        <location evidence="1">Virion</location>
    </subcellularLocation>
</comment>
<dbReference type="AlphaFoldDB" id="A0A6I1GN36"/>
<evidence type="ECO:0000256" key="1">
    <source>
        <dbReference type="ARBA" id="ARBA00004328"/>
    </source>
</evidence>
<dbReference type="EMBL" id="WBVT01000008">
    <property type="protein sequence ID" value="KAB7790737.1"/>
    <property type="molecule type" value="Genomic_DNA"/>
</dbReference>
<name>A0A6I1GN36_9BIFI</name>
<comment type="caution">
    <text evidence="3">The sequence shown here is derived from an EMBL/GenBank/DDBJ whole genome shotgun (WGS) entry which is preliminary data.</text>
</comment>
<accession>A0A6I1GN36</accession>
<feature type="domain" description="Phage capsid-like C-terminal" evidence="2">
    <location>
        <begin position="15"/>
        <end position="106"/>
    </location>
</feature>
<gene>
    <name evidence="3" type="ORF">F7D09_0843</name>
</gene>
<dbReference type="InterPro" id="IPR054612">
    <property type="entry name" value="Phage_capsid-like_C"/>
</dbReference>
<reference evidence="3 4" key="1">
    <citation type="submission" date="2019-09" db="EMBL/GenBank/DDBJ databases">
        <title>Characterization of the phylogenetic diversity of two novel species belonging to the genus Bifidobacterium: Bifidobacterium cebidarum sp. nov. and Bifidobacterium leontopitheci sp. nov.</title>
        <authorList>
            <person name="Lugli G.A."/>
            <person name="Duranti S."/>
            <person name="Milani C."/>
            <person name="Turroni F."/>
            <person name="Ventura M."/>
        </authorList>
    </citation>
    <scope>NUCLEOTIDE SEQUENCE [LARGE SCALE GENOMIC DNA]</scope>
    <source>
        <strain evidence="3 4">LMG 31471</strain>
    </source>
</reference>
<dbReference type="Pfam" id="PF05065">
    <property type="entry name" value="Phage_capsid"/>
    <property type="match status" value="1"/>
</dbReference>
<proteinExistence type="predicted"/>
<dbReference type="SUPFAM" id="SSF56563">
    <property type="entry name" value="Major capsid protein gp5"/>
    <property type="match status" value="1"/>
</dbReference>
<keyword evidence="4" id="KW-1185">Reference proteome</keyword>
<organism evidence="3 4">
    <name type="scientific">Bifidobacterium leontopitheci</name>
    <dbReference type="NCBI Taxonomy" id="2650774"/>
    <lineage>
        <taxon>Bacteria</taxon>
        <taxon>Bacillati</taxon>
        <taxon>Actinomycetota</taxon>
        <taxon>Actinomycetes</taxon>
        <taxon>Bifidobacteriales</taxon>
        <taxon>Bifidobacteriaceae</taxon>
        <taxon>Bifidobacterium</taxon>
    </lineage>
</organism>
<dbReference type="Proteomes" id="UP000441772">
    <property type="component" value="Unassembled WGS sequence"/>
</dbReference>
<protein>
    <submittedName>
        <fullName evidence="3">Major capsid protein HK97</fullName>
    </submittedName>
</protein>
<dbReference type="NCBIfam" id="TIGR01554">
    <property type="entry name" value="major_cap_HK97"/>
    <property type="match status" value="1"/>
</dbReference>
<sequence length="107" mass="11351">MASNVNSIITTGDMGGGLIPVEYAEQIIQDAPKASVSLTRMRQIRMSTRTRTQPVLDSKPIAYWVGGDTGLKQTTKQAWAGLSITAEELAAIVPIPEAVIADSGIPI</sequence>
<evidence type="ECO:0000259" key="2">
    <source>
        <dbReference type="Pfam" id="PF05065"/>
    </source>
</evidence>
<evidence type="ECO:0000313" key="3">
    <source>
        <dbReference type="EMBL" id="KAB7790737.1"/>
    </source>
</evidence>
<dbReference type="InterPro" id="IPR024455">
    <property type="entry name" value="Phage_capsid"/>
</dbReference>
<evidence type="ECO:0000313" key="4">
    <source>
        <dbReference type="Proteomes" id="UP000441772"/>
    </source>
</evidence>